<accession>A0A516Q3S5</accession>
<keyword evidence="2 7" id="KW-0813">Transport</keyword>
<dbReference type="GO" id="GO:0055085">
    <property type="term" value="P:transmembrane transport"/>
    <property type="evidence" value="ECO:0007669"/>
    <property type="project" value="InterPro"/>
</dbReference>
<dbReference type="Proteomes" id="UP000319263">
    <property type="component" value="Chromosome"/>
</dbReference>
<name>A0A516Q3S5_9ACTN</name>
<keyword evidence="4 7" id="KW-0812">Transmembrane</keyword>
<evidence type="ECO:0000256" key="4">
    <source>
        <dbReference type="ARBA" id="ARBA00022692"/>
    </source>
</evidence>
<evidence type="ECO:0000256" key="6">
    <source>
        <dbReference type="ARBA" id="ARBA00023136"/>
    </source>
</evidence>
<gene>
    <name evidence="9" type="ORF">FOE78_21185</name>
</gene>
<comment type="subcellular location">
    <subcellularLocation>
        <location evidence="1 7">Cell membrane</location>
        <topology evidence="1 7">Multi-pass membrane protein</topology>
    </subcellularLocation>
</comment>
<dbReference type="Pfam" id="PF00528">
    <property type="entry name" value="BPD_transp_1"/>
    <property type="match status" value="1"/>
</dbReference>
<evidence type="ECO:0000256" key="7">
    <source>
        <dbReference type="RuleBase" id="RU363032"/>
    </source>
</evidence>
<dbReference type="SUPFAM" id="SSF161098">
    <property type="entry name" value="MetI-like"/>
    <property type="match status" value="1"/>
</dbReference>
<feature type="transmembrane region" description="Helical" evidence="7">
    <location>
        <begin position="135"/>
        <end position="162"/>
    </location>
</feature>
<dbReference type="KEGG" id="mik:FOE78_21185"/>
<evidence type="ECO:0000256" key="2">
    <source>
        <dbReference type="ARBA" id="ARBA00022448"/>
    </source>
</evidence>
<dbReference type="OrthoDB" id="147688at2"/>
<dbReference type="GO" id="GO:0005886">
    <property type="term" value="C:plasma membrane"/>
    <property type="evidence" value="ECO:0007669"/>
    <property type="project" value="UniProtKB-SubCell"/>
</dbReference>
<dbReference type="InterPro" id="IPR035906">
    <property type="entry name" value="MetI-like_sf"/>
</dbReference>
<evidence type="ECO:0000313" key="9">
    <source>
        <dbReference type="EMBL" id="QDP98078.1"/>
    </source>
</evidence>
<dbReference type="Pfam" id="PF19300">
    <property type="entry name" value="BPD_transp_1_N"/>
    <property type="match status" value="1"/>
</dbReference>
<evidence type="ECO:0000313" key="10">
    <source>
        <dbReference type="Proteomes" id="UP000319263"/>
    </source>
</evidence>
<comment type="similarity">
    <text evidence="7">Belongs to the binding-protein-dependent transport system permease family.</text>
</comment>
<dbReference type="EMBL" id="CP041692">
    <property type="protein sequence ID" value="QDP98078.1"/>
    <property type="molecule type" value="Genomic_DNA"/>
</dbReference>
<proteinExistence type="inferred from homology"/>
<feature type="domain" description="ABC transmembrane type-1" evidence="8">
    <location>
        <begin position="95"/>
        <end position="301"/>
    </location>
</feature>
<dbReference type="PROSITE" id="PS50928">
    <property type="entry name" value="ABC_TM1"/>
    <property type="match status" value="1"/>
</dbReference>
<keyword evidence="6 7" id="KW-0472">Membrane</keyword>
<dbReference type="Gene3D" id="1.10.3720.10">
    <property type="entry name" value="MetI-like"/>
    <property type="match status" value="1"/>
</dbReference>
<reference evidence="9 10" key="1">
    <citation type="submission" date="2019-07" db="EMBL/GenBank/DDBJ databases">
        <title>Microlunatus dokdonensis sp. nov. isolated from the rhizospheric soil of the wild plant Elymus tsukushiensis.</title>
        <authorList>
            <person name="Ghim S.-Y."/>
            <person name="Hwang Y.-J."/>
            <person name="Son J.-S."/>
            <person name="Shin J.-H."/>
        </authorList>
    </citation>
    <scope>NUCLEOTIDE SEQUENCE [LARGE SCALE GENOMIC DNA]</scope>
    <source>
        <strain evidence="9 10">KUDC0627</strain>
    </source>
</reference>
<feature type="transmembrane region" description="Helical" evidence="7">
    <location>
        <begin position="235"/>
        <end position="262"/>
    </location>
</feature>
<feature type="transmembrane region" description="Helical" evidence="7">
    <location>
        <begin position="282"/>
        <end position="301"/>
    </location>
</feature>
<protein>
    <submittedName>
        <fullName evidence="9">ABC transporter permease</fullName>
    </submittedName>
</protein>
<dbReference type="InterPro" id="IPR000515">
    <property type="entry name" value="MetI-like"/>
</dbReference>
<evidence type="ECO:0000256" key="3">
    <source>
        <dbReference type="ARBA" id="ARBA00022475"/>
    </source>
</evidence>
<keyword evidence="10" id="KW-1185">Reference proteome</keyword>
<evidence type="ECO:0000256" key="1">
    <source>
        <dbReference type="ARBA" id="ARBA00004651"/>
    </source>
</evidence>
<keyword evidence="5 7" id="KW-1133">Transmembrane helix</keyword>
<organism evidence="9 10">
    <name type="scientific">Microlunatus elymi</name>
    <dbReference type="NCBI Taxonomy" id="2596828"/>
    <lineage>
        <taxon>Bacteria</taxon>
        <taxon>Bacillati</taxon>
        <taxon>Actinomycetota</taxon>
        <taxon>Actinomycetes</taxon>
        <taxon>Propionibacteriales</taxon>
        <taxon>Propionibacteriaceae</taxon>
        <taxon>Microlunatus</taxon>
    </lineage>
</organism>
<feature type="transmembrane region" description="Helical" evidence="7">
    <location>
        <begin position="12"/>
        <end position="30"/>
    </location>
</feature>
<evidence type="ECO:0000259" key="8">
    <source>
        <dbReference type="PROSITE" id="PS50928"/>
    </source>
</evidence>
<dbReference type="AlphaFoldDB" id="A0A516Q3S5"/>
<dbReference type="PANTHER" id="PTHR43163:SF3">
    <property type="entry name" value="PEPTIDE ABC TRANSPORTER PERMEASE PROTEIN"/>
    <property type="match status" value="1"/>
</dbReference>
<sequence length="316" mass="33173">MISYLLRRLPSAILVLFLASVLIFAVLRLVPGDPATTLAGVDATAEAIAQIRHNLGLDRPVAEQYLTWIRGVVTGELGTSYTIGGKISSLIAHGAVNTLILTGAALALTILISLITACVWVWTKSKIIDSIITGFNTIALGLPTFVTGIVLVLIFGILLPILPAGGTPPKGFADRIDISAQYLLMPALCLALPASAGLTRFLAESLRTELHAPYITTARAAGVSERRLLAHALPAALPTYLTALGIHIGGLLGGAVLVEAVFTWPGLGQLIAQAIDNRDYPVVQILLLISVGVFIVIQLITDAAHAALDPRIRIGG</sequence>
<dbReference type="PANTHER" id="PTHR43163">
    <property type="entry name" value="DIPEPTIDE TRANSPORT SYSTEM PERMEASE PROTEIN DPPB-RELATED"/>
    <property type="match status" value="1"/>
</dbReference>
<evidence type="ECO:0000256" key="5">
    <source>
        <dbReference type="ARBA" id="ARBA00022989"/>
    </source>
</evidence>
<dbReference type="RefSeq" id="WP_143988024.1">
    <property type="nucleotide sequence ID" value="NZ_CP041692.1"/>
</dbReference>
<feature type="transmembrane region" description="Helical" evidence="7">
    <location>
        <begin position="99"/>
        <end position="123"/>
    </location>
</feature>
<dbReference type="InterPro" id="IPR045621">
    <property type="entry name" value="BPD_transp_1_N"/>
</dbReference>
<keyword evidence="3" id="KW-1003">Cell membrane</keyword>